<sequence length="126" mass="15113">MKVIPRRIYDRVMLDELDINMGERNNIIRLTSLNHNQLSSESFRRMIQYTWYASGYTDAHPGPFKTVAEENILRQQEHIYAWGGPMDELRQFLCYQMFTNQQIPNSVSDKDQNFQQYYSRRLQGRV</sequence>
<dbReference type="EMBL" id="CAJNOK010035833">
    <property type="protein sequence ID" value="CAF1517005.1"/>
    <property type="molecule type" value="Genomic_DNA"/>
</dbReference>
<gene>
    <name evidence="1" type="ORF">OVA965_LOCUS37628</name>
    <name evidence="2" type="ORF">TMI583_LOCUS38723</name>
</gene>
<reference evidence="1" key="1">
    <citation type="submission" date="2021-02" db="EMBL/GenBank/DDBJ databases">
        <authorList>
            <person name="Nowell W R."/>
        </authorList>
    </citation>
    <scope>NUCLEOTIDE SEQUENCE</scope>
</reference>
<dbReference type="EMBL" id="CAJOBA010057936">
    <property type="protein sequence ID" value="CAF4304333.1"/>
    <property type="molecule type" value="Genomic_DNA"/>
</dbReference>
<evidence type="ECO:0000313" key="3">
    <source>
        <dbReference type="Proteomes" id="UP000677228"/>
    </source>
</evidence>
<name>A0A8S2FNE0_9BILA</name>
<accession>A0A8S2FNE0</accession>
<comment type="caution">
    <text evidence="1">The sequence shown here is derived from an EMBL/GenBank/DDBJ whole genome shotgun (WGS) entry which is preliminary data.</text>
</comment>
<dbReference type="Proteomes" id="UP000677228">
    <property type="component" value="Unassembled WGS sequence"/>
</dbReference>
<protein>
    <submittedName>
        <fullName evidence="1">Uncharacterized protein</fullName>
    </submittedName>
</protein>
<evidence type="ECO:0000313" key="2">
    <source>
        <dbReference type="EMBL" id="CAF4304333.1"/>
    </source>
</evidence>
<dbReference type="Proteomes" id="UP000682733">
    <property type="component" value="Unassembled WGS sequence"/>
</dbReference>
<evidence type="ECO:0000313" key="1">
    <source>
        <dbReference type="EMBL" id="CAF1517005.1"/>
    </source>
</evidence>
<organism evidence="1 3">
    <name type="scientific">Didymodactylos carnosus</name>
    <dbReference type="NCBI Taxonomy" id="1234261"/>
    <lineage>
        <taxon>Eukaryota</taxon>
        <taxon>Metazoa</taxon>
        <taxon>Spiralia</taxon>
        <taxon>Gnathifera</taxon>
        <taxon>Rotifera</taxon>
        <taxon>Eurotatoria</taxon>
        <taxon>Bdelloidea</taxon>
        <taxon>Philodinida</taxon>
        <taxon>Philodinidae</taxon>
        <taxon>Didymodactylos</taxon>
    </lineage>
</organism>
<dbReference type="AlphaFoldDB" id="A0A8S2FNE0"/>
<proteinExistence type="predicted"/>